<dbReference type="EMBL" id="BMKF01000002">
    <property type="protein sequence ID" value="GGB77371.1"/>
    <property type="molecule type" value="Genomic_DNA"/>
</dbReference>
<evidence type="ECO:0008006" key="4">
    <source>
        <dbReference type="Google" id="ProtNLM"/>
    </source>
</evidence>
<dbReference type="Gene3D" id="3.40.50.410">
    <property type="entry name" value="von Willebrand factor, type A domain"/>
    <property type="match status" value="1"/>
</dbReference>
<evidence type="ECO:0000256" key="1">
    <source>
        <dbReference type="SAM" id="SignalP"/>
    </source>
</evidence>
<feature type="signal peptide" evidence="1">
    <location>
        <begin position="1"/>
        <end position="21"/>
    </location>
</feature>
<organism evidence="2 3">
    <name type="scientific">Henriciella pelagia</name>
    <dbReference type="NCBI Taxonomy" id="1977912"/>
    <lineage>
        <taxon>Bacteria</taxon>
        <taxon>Pseudomonadati</taxon>
        <taxon>Pseudomonadota</taxon>
        <taxon>Alphaproteobacteria</taxon>
        <taxon>Hyphomonadales</taxon>
        <taxon>Hyphomonadaceae</taxon>
        <taxon>Henriciella</taxon>
    </lineage>
</organism>
<gene>
    <name evidence="2" type="ORF">GCM10011503_27680</name>
</gene>
<dbReference type="InterPro" id="IPR036465">
    <property type="entry name" value="vWFA_dom_sf"/>
</dbReference>
<dbReference type="Proteomes" id="UP000628854">
    <property type="component" value="Unassembled WGS sequence"/>
</dbReference>
<evidence type="ECO:0000313" key="2">
    <source>
        <dbReference type="EMBL" id="GGB77371.1"/>
    </source>
</evidence>
<dbReference type="RefSeq" id="WP_084391329.1">
    <property type="nucleotide sequence ID" value="NZ_BMKF01000002.1"/>
</dbReference>
<dbReference type="SUPFAM" id="SSF53300">
    <property type="entry name" value="vWA-like"/>
    <property type="match status" value="1"/>
</dbReference>
<keyword evidence="3" id="KW-1185">Reference proteome</keyword>
<name>A0ABQ1JXS6_9PROT</name>
<accession>A0ABQ1JXS6</accession>
<feature type="chain" id="PRO_5046536012" description="VWA domain-containing protein" evidence="1">
    <location>
        <begin position="22"/>
        <end position="256"/>
    </location>
</feature>
<keyword evidence="1" id="KW-0732">Signal</keyword>
<evidence type="ECO:0000313" key="3">
    <source>
        <dbReference type="Proteomes" id="UP000628854"/>
    </source>
</evidence>
<reference evidence="3" key="1">
    <citation type="journal article" date="2019" name="Int. J. Syst. Evol. Microbiol.">
        <title>The Global Catalogue of Microorganisms (GCM) 10K type strain sequencing project: providing services to taxonomists for standard genome sequencing and annotation.</title>
        <authorList>
            <consortium name="The Broad Institute Genomics Platform"/>
            <consortium name="The Broad Institute Genome Sequencing Center for Infectious Disease"/>
            <person name="Wu L."/>
            <person name="Ma J."/>
        </authorList>
    </citation>
    <scope>NUCLEOTIDE SEQUENCE [LARGE SCALE GENOMIC DNA]</scope>
    <source>
        <strain evidence="3">CGMCC 1.15928</strain>
    </source>
</reference>
<comment type="caution">
    <text evidence="2">The sequence shown here is derived from an EMBL/GenBank/DDBJ whole genome shotgun (WGS) entry which is preliminary data.</text>
</comment>
<proteinExistence type="predicted"/>
<dbReference type="PROSITE" id="PS51257">
    <property type="entry name" value="PROKAR_LIPOPROTEIN"/>
    <property type="match status" value="1"/>
</dbReference>
<sequence>MIRKTAILSIAAAAATFGACAANPAPAPDQTQPATLTGGNEVHSYILLDRTGSMSSIWDEALTSVNAYAAAVGEAEEGETDDLETSVTLAVFDAQDGLQYDVLRKDVEPSAWTKVTSDEVSPRGMTPLFDAIGRIVATAEADNPEKAVIVIMTDGMENSSREITKDGARAALDRVEAKGWEVVFLGAEFAKFDDADAVGVSASKTMAIGQGTMQESMSRLAKKSRSYGKGEEAEIEFDAEDRAIAKEDAVIERKGN</sequence>
<protein>
    <recommendedName>
        <fullName evidence="4">VWA domain-containing protein</fullName>
    </recommendedName>
</protein>